<sequence length="167" mass="18875">MQNRIALPSVVNLMQKLTEEQCEAVKSMGLGGLLELRCSRLHHDLLEWLVDKFDLSRCLLHVHERELVLTVTEVQRLLGIHGCGLDIMLAGFSDDGFKKLCDDLKVNKGSLTLKDLGDCNDVTLKFKRKFVLYMLGSFLCHRSHTYPKTMFMLFGMLTPSTDATGQS</sequence>
<keyword evidence="2" id="KW-1185">Reference proteome</keyword>
<dbReference type="Proteomes" id="UP000828048">
    <property type="component" value="Chromosome 8"/>
</dbReference>
<evidence type="ECO:0000313" key="1">
    <source>
        <dbReference type="EMBL" id="KAH7853001.1"/>
    </source>
</evidence>
<protein>
    <submittedName>
        <fullName evidence="1">Uncharacterized protein</fullName>
    </submittedName>
</protein>
<accession>A0ACB7YHB0</accession>
<name>A0ACB7YHB0_9ERIC</name>
<organism evidence="1 2">
    <name type="scientific">Vaccinium darrowii</name>
    <dbReference type="NCBI Taxonomy" id="229202"/>
    <lineage>
        <taxon>Eukaryota</taxon>
        <taxon>Viridiplantae</taxon>
        <taxon>Streptophyta</taxon>
        <taxon>Embryophyta</taxon>
        <taxon>Tracheophyta</taxon>
        <taxon>Spermatophyta</taxon>
        <taxon>Magnoliopsida</taxon>
        <taxon>eudicotyledons</taxon>
        <taxon>Gunneridae</taxon>
        <taxon>Pentapetalae</taxon>
        <taxon>asterids</taxon>
        <taxon>Ericales</taxon>
        <taxon>Ericaceae</taxon>
        <taxon>Vaccinioideae</taxon>
        <taxon>Vaccinieae</taxon>
        <taxon>Vaccinium</taxon>
    </lineage>
</organism>
<comment type="caution">
    <text evidence="1">The sequence shown here is derived from an EMBL/GenBank/DDBJ whole genome shotgun (WGS) entry which is preliminary data.</text>
</comment>
<gene>
    <name evidence="1" type="ORF">Vadar_031940</name>
</gene>
<evidence type="ECO:0000313" key="2">
    <source>
        <dbReference type="Proteomes" id="UP000828048"/>
    </source>
</evidence>
<dbReference type="EMBL" id="CM037158">
    <property type="protein sequence ID" value="KAH7853001.1"/>
    <property type="molecule type" value="Genomic_DNA"/>
</dbReference>
<reference evidence="1 2" key="1">
    <citation type="journal article" date="2021" name="Hortic Res">
        <title>High-quality reference genome and annotation aids understanding of berry development for evergreen blueberry (Vaccinium darrowii).</title>
        <authorList>
            <person name="Yu J."/>
            <person name="Hulse-Kemp A.M."/>
            <person name="Babiker E."/>
            <person name="Staton M."/>
        </authorList>
    </citation>
    <scope>NUCLEOTIDE SEQUENCE [LARGE SCALE GENOMIC DNA]</scope>
    <source>
        <strain evidence="2">cv. NJ 8807/NJ 8810</strain>
        <tissue evidence="1">Young leaf</tissue>
    </source>
</reference>
<proteinExistence type="predicted"/>